<keyword evidence="2" id="KW-1185">Reference proteome</keyword>
<dbReference type="AlphaFoldDB" id="A0A8J5JS61"/>
<evidence type="ECO:0000313" key="2">
    <source>
        <dbReference type="Proteomes" id="UP000747542"/>
    </source>
</evidence>
<gene>
    <name evidence="1" type="ORF">Hamer_G017415</name>
</gene>
<name>A0A8J5JS61_HOMAM</name>
<reference evidence="1" key="1">
    <citation type="journal article" date="2021" name="Sci. Adv.">
        <title>The American lobster genome reveals insights on longevity, neural, and immune adaptations.</title>
        <authorList>
            <person name="Polinski J.M."/>
            <person name="Zimin A.V."/>
            <person name="Clark K.F."/>
            <person name="Kohn A.B."/>
            <person name="Sadowski N."/>
            <person name="Timp W."/>
            <person name="Ptitsyn A."/>
            <person name="Khanna P."/>
            <person name="Romanova D.Y."/>
            <person name="Williams P."/>
            <person name="Greenwood S.J."/>
            <person name="Moroz L.L."/>
            <person name="Walt D.R."/>
            <person name="Bodnar A.G."/>
        </authorList>
    </citation>
    <scope>NUCLEOTIDE SEQUENCE</scope>
    <source>
        <strain evidence="1">GMGI-L3</strain>
    </source>
</reference>
<protein>
    <submittedName>
        <fullName evidence="1">Uncharacterized protein</fullName>
    </submittedName>
</protein>
<dbReference type="EMBL" id="JAHLQT010031743">
    <property type="protein sequence ID" value="KAG7159973.1"/>
    <property type="molecule type" value="Genomic_DNA"/>
</dbReference>
<comment type="caution">
    <text evidence="1">The sequence shown here is derived from an EMBL/GenBank/DDBJ whole genome shotgun (WGS) entry which is preliminary data.</text>
</comment>
<evidence type="ECO:0000313" key="1">
    <source>
        <dbReference type="EMBL" id="KAG7159973.1"/>
    </source>
</evidence>
<proteinExistence type="predicted"/>
<accession>A0A8J5JS61</accession>
<sequence length="66" mass="7574">MNGLIKCISEASHQFYVSVMCTTGVKGIRQAFNTPINVRELAPERLRKRMQDSDISKVIKFKVYLL</sequence>
<organism evidence="1 2">
    <name type="scientific">Homarus americanus</name>
    <name type="common">American lobster</name>
    <dbReference type="NCBI Taxonomy" id="6706"/>
    <lineage>
        <taxon>Eukaryota</taxon>
        <taxon>Metazoa</taxon>
        <taxon>Ecdysozoa</taxon>
        <taxon>Arthropoda</taxon>
        <taxon>Crustacea</taxon>
        <taxon>Multicrustacea</taxon>
        <taxon>Malacostraca</taxon>
        <taxon>Eumalacostraca</taxon>
        <taxon>Eucarida</taxon>
        <taxon>Decapoda</taxon>
        <taxon>Pleocyemata</taxon>
        <taxon>Astacidea</taxon>
        <taxon>Nephropoidea</taxon>
        <taxon>Nephropidae</taxon>
        <taxon>Homarus</taxon>
    </lineage>
</organism>
<dbReference type="Proteomes" id="UP000747542">
    <property type="component" value="Unassembled WGS sequence"/>
</dbReference>